<feature type="region of interest" description="Disordered" evidence="1">
    <location>
        <begin position="2450"/>
        <end position="2484"/>
    </location>
</feature>
<dbReference type="VEuPathDB" id="FungiDB:jhhlp_007230"/>
<organism evidence="5 6">
    <name type="scientific">Lomentospora prolificans</name>
    <dbReference type="NCBI Taxonomy" id="41688"/>
    <lineage>
        <taxon>Eukaryota</taxon>
        <taxon>Fungi</taxon>
        <taxon>Dikarya</taxon>
        <taxon>Ascomycota</taxon>
        <taxon>Pezizomycotina</taxon>
        <taxon>Sordariomycetes</taxon>
        <taxon>Hypocreomycetidae</taxon>
        <taxon>Microascales</taxon>
        <taxon>Microascaceae</taxon>
        <taxon>Lomentospora</taxon>
    </lineage>
</organism>
<evidence type="ECO:0000259" key="3">
    <source>
        <dbReference type="Pfam" id="PF20416"/>
    </source>
</evidence>
<proteinExistence type="predicted"/>
<accession>A0A2N3N245</accession>
<dbReference type="GO" id="GO:0032040">
    <property type="term" value="C:small-subunit processome"/>
    <property type="evidence" value="ECO:0007669"/>
    <property type="project" value="TreeGrafter"/>
</dbReference>
<dbReference type="Pfam" id="PF07539">
    <property type="entry name" value="UTP20_N"/>
    <property type="match status" value="1"/>
</dbReference>
<name>A0A2N3N245_9PEZI</name>
<keyword evidence="6" id="KW-1185">Reference proteome</keyword>
<dbReference type="STRING" id="41688.A0A2N3N245"/>
<dbReference type="Pfam" id="PF23099">
    <property type="entry name" value="UTP20_C"/>
    <property type="match status" value="1"/>
</dbReference>
<feature type="domain" description="U3 small nucleolar RNA-associated protein 20 N-terminal" evidence="2">
    <location>
        <begin position="906"/>
        <end position="1516"/>
    </location>
</feature>
<evidence type="ECO:0000313" key="6">
    <source>
        <dbReference type="Proteomes" id="UP000233524"/>
    </source>
</evidence>
<dbReference type="InParanoid" id="A0A2N3N245"/>
<feature type="region of interest" description="Disordered" evidence="1">
    <location>
        <begin position="1"/>
        <end position="22"/>
    </location>
</feature>
<dbReference type="FunCoup" id="A0A2N3N245">
    <property type="interactions" value="948"/>
</dbReference>
<dbReference type="InterPro" id="IPR057525">
    <property type="entry name" value="UTP20_C"/>
</dbReference>
<dbReference type="EMBL" id="NLAX01001034">
    <property type="protein sequence ID" value="PKS06482.1"/>
    <property type="molecule type" value="Genomic_DNA"/>
</dbReference>
<feature type="region of interest" description="Disordered" evidence="1">
    <location>
        <begin position="2626"/>
        <end position="2655"/>
    </location>
</feature>
<evidence type="ECO:0000259" key="4">
    <source>
        <dbReference type="Pfam" id="PF23099"/>
    </source>
</evidence>
<evidence type="ECO:0000256" key="1">
    <source>
        <dbReference type="SAM" id="MobiDB-lite"/>
    </source>
</evidence>
<feature type="domain" description="U3 small nucleolar RNA-associated protein 20 C-terminal" evidence="4">
    <location>
        <begin position="2293"/>
        <end position="2641"/>
    </location>
</feature>
<dbReference type="GO" id="GO:0030686">
    <property type="term" value="C:90S preribosome"/>
    <property type="evidence" value="ECO:0007669"/>
    <property type="project" value="TreeGrafter"/>
</dbReference>
<dbReference type="InterPro" id="IPR011989">
    <property type="entry name" value="ARM-like"/>
</dbReference>
<dbReference type="Proteomes" id="UP000233524">
    <property type="component" value="Unassembled WGS sequence"/>
</dbReference>
<dbReference type="PANTHER" id="PTHR17695:SF11">
    <property type="entry name" value="SMALL SUBUNIT PROCESSOME COMPONENT 20 HOMOLOG"/>
    <property type="match status" value="1"/>
</dbReference>
<feature type="compositionally biased region" description="Acidic residues" evidence="1">
    <location>
        <begin position="2455"/>
        <end position="2478"/>
    </location>
</feature>
<dbReference type="InterPro" id="IPR011430">
    <property type="entry name" value="UTP20_N"/>
</dbReference>
<dbReference type="InterPro" id="IPR046523">
    <property type="entry name" value="UTP20_dom"/>
</dbReference>
<dbReference type="SUPFAM" id="SSF48371">
    <property type="entry name" value="ARM repeat"/>
    <property type="match status" value="4"/>
</dbReference>
<evidence type="ECO:0000313" key="5">
    <source>
        <dbReference type="EMBL" id="PKS06482.1"/>
    </source>
</evidence>
<feature type="compositionally biased region" description="Basic residues" evidence="1">
    <location>
        <begin position="2626"/>
        <end position="2648"/>
    </location>
</feature>
<gene>
    <name evidence="5" type="ORF">jhhlp_007230</name>
</gene>
<evidence type="ECO:0000259" key="2">
    <source>
        <dbReference type="Pfam" id="PF07539"/>
    </source>
</evidence>
<dbReference type="Gene3D" id="1.25.10.10">
    <property type="entry name" value="Leucine-rich Repeat Variant"/>
    <property type="match status" value="2"/>
</dbReference>
<protein>
    <submittedName>
        <fullName evidence="5">Uncharacterized protein</fullName>
    </submittedName>
</protein>
<dbReference type="OrthoDB" id="360653at2759"/>
<dbReference type="PANTHER" id="PTHR17695">
    <property type="entry name" value="SMALL SUBUNIT PROCESSOME COMPONENT 20 HOMOLOG"/>
    <property type="match status" value="1"/>
</dbReference>
<feature type="domain" description="U3 small nucleolar RNA-associated protein 20" evidence="3">
    <location>
        <begin position="1726"/>
        <end position="1943"/>
    </location>
</feature>
<sequence>MPAVSSGRIQKAKRGVKDAAPHKNHRWESFNTKISKFHTLDPLKKVRRHDLEAEDVSTTTSYFNNGLQRWNELNISKNFVSFKREVLPLSESLPQILHFEERIMQLLIRHISEQDKESLEPLLDLLTAFARDLGPRFEKHYPSALQLIVDIASKPQDVEVIEWSFTALAFLFKRLYKLLTPDLRPTYDVVSPLLGKAKRPPHIARFAAEALSFLIKKAAAPNNKATALPLIIEHTRKDLYNEYGSRQFGLFQDGLMTMYAEAMKGSGDTIHSTGPTTFTALLNSIPSQDFNLVDPPIWTNVTCGALTSLIHHSNATNLEPISQVVFELSKADKTSGDPSGDIQYPNVHLIRAIGLLSGVRKGSRVSDWDTLVQSLMGILSVASKWQDSGSNATAHQFWRHIMMSIAMVWAYAPIHALTPSILPFTTALSRDPLRSWYIPFCAYFSDLDPVRFRSLFLGSFQGFIVSNWSDNGNEDLLCIYISRMARSHAIPSPGEKEIFNLPRQWQDHIVSKFERLEVSPFPERGVYDKDPQTWRDRCLPKYAALLKVLESAGVHPSTNARIAELLLRKLKLALRPSSTLASDEVHFIISQGLHAYLRMSADAGSVDDSLAPLLRAAVPRFCRSVGFLESYLTYIRHSKKSIRATPDSRSDDSLSSDDDTVTMSLIDNLASSSHELRLVSLKVLAELDGSTTRPDNPIETMLEIEETPIELSNSRKITMFLRKLGASYSSFVTDTWVSLAIPSFLFGMFNVKMAPIWDGVVEALQQVTQAKAGEDAVAKLAFQWLGVPSPRWAGPQQLNNTGTGNVTSDFECKNVQRLEALSEEFYDIIRNPLDVALKSFDEQQYTVELYSPNARSQALKALSAIPKLAEKRSRLFVPSFLAWAAAGEDIAESPDRDEEPQGGKGWSLADRKAMLAVFGQFVNPKVLYHHEMVYQALLKQMENGDVEVQKLALKALFTWKQDGVKPYQENLEYLLEEPRFKDELTLLFQGDEPRIRSEHRIEVMPILLRLLYGRTISKKGGASGRHGLHATRLAVLRNLDSENLGEFLNIAIGGLRDVKVFDVTGKTTPDVELEIIPIRRQVGFLNMMASFVSELGAGVLPHMEKLLNAILYCLVYAARQLQQASQEDKDSISDEGEDQPSNISLLRVARSTALKCLISLLRNAIGFDWTPYGELIIKELISPRIDKLPVESAQGVSGLLQLIFTISALPREAILLSIDDRIVPQLVECLAVDKGKPEVKVFVLGILRSLIALAVAPAVDSTNNGLIQDELLKPVLDRLLTNITAILETPNLGNDLLENCVETIIEISPIVDNSQNVQGVLELATKFLAQPPRRISPKTKGRIILVLERFVTFQEPLSSPSASPELLGRIHESVASLFSYFKDRENRESLCRVYAVLASKDPSLQVPAEFCKDLNSFVEGRIDQPDYDKRLKILNSLSAPREKPFTAHQWLALLHNLLFYIRIDEEFNILSSNSADAMRQYINDAAACIDKGMRAVFEKQLRDVVLPAMYSGARETSDSVRREYLRVMGRLVSRMAKWSAVSDMGTLLDEMDEETSEPQFFFNILSPATSRQLEALQILQQANAKEEMASQNLAHFFIPLLEHFIFGREEGSDDHGLGAQATIVIGNLAASLDWKHYRSILQRYLSYIASKPEHQKALIRLLGRFVDPLLTACELPAADAMDLDVSQEHTEMVVKRLGETTPKGDKLTSDIVQNYLPPLLKHLHEKDESEVSYRVPVGVIIVKLLKILPPEEMDLRLAAVLTDISHILRSKADDSRDMARDTLVKISVILGPQYFGFVLKELRGALSRGYQLHVLSYTMHSILLTVIPEFGQGSLDYCLVPIVNVIMDDIFGVTGQEKDAEGYTTQMKEIKSSKSQDSMELIAKTASITHLVDLIRPLQALLLQKVDLRMVRKIDALLSRITTGLLHNPAAESRDTLVFCYEVVQEVYKAEKSVEKPKMDARVRRYLVQKHAKKSGERSITNKHTYKLVRFALDILRAVWKKHDGLRNAANITGFIPILGDAAMDGEAEVKTSTFKLLNVIAKVPFPNSDTAGLYKVAVKEATKSIGMSSSTTSELSQSALKLISVVLRDRKDVVVKDAAIDMLVGKLKDDLTDPQYRSVTFNFLRSVLDRKVETAAVYDILDYVGTVMITNDDRETRDLARGTFFQFLRDYPQKKARWTKQINFIIANLKYDREGGRLSVMEVIHLLLLKSAEDFVQEIVSTCFLPLVFVVANDDSEKCRLAGGELIKQIFKKAGKEQTQKFLTLLRSWLGNEENSAVSMLALKIFAFYFDSRDRALKNDKDLHLLINHILGILRSEATKEVDEDTINSTIDAIRVVAQKSPATLFHPDSQELWQIIRQCMVHRTNSVRLNAVRLMTTYLLHFAGNSRETEEGTILVGEHGAVLLGSDIEDLVGLSIKILSTPIIAEELATETGQMLIFLGPHLPENTAREAAEESEADEEDAEAEDEDDNAEEGEEAASAPSRRKKDLHFLFWKLSYILRKQAAPKSEAINGKVTAMEVLETLCRRLGIDRLRRSVQTILVPLHHLTDKFIPTPSSTDELFKTKYEGLKVRAQILMDLLQKKLGTAEYSKYLLEIREGVKKKREQRSAKRKIEAVAYPEKFGREKRKKFEKKKERRKVKGREHKSQRQAYKGW</sequence>
<dbReference type="InterPro" id="IPR052575">
    <property type="entry name" value="SSU_processome_comp_20"/>
</dbReference>
<comment type="caution">
    <text evidence="5">The sequence shown here is derived from an EMBL/GenBank/DDBJ whole genome shotgun (WGS) entry which is preliminary data.</text>
</comment>
<reference evidence="5 6" key="1">
    <citation type="journal article" date="2017" name="G3 (Bethesda)">
        <title>First Draft Genome Sequence of the Pathogenic Fungus Lomentospora prolificans (Formerly Scedosporium prolificans).</title>
        <authorList>
            <person name="Luo R."/>
            <person name="Zimin A."/>
            <person name="Workman R."/>
            <person name="Fan Y."/>
            <person name="Pertea G."/>
            <person name="Grossman N."/>
            <person name="Wear M.P."/>
            <person name="Jia B."/>
            <person name="Miller H."/>
            <person name="Casadevall A."/>
            <person name="Timp W."/>
            <person name="Zhang S.X."/>
            <person name="Salzberg S.L."/>
        </authorList>
    </citation>
    <scope>NUCLEOTIDE SEQUENCE [LARGE SCALE GENOMIC DNA]</scope>
    <source>
        <strain evidence="5 6">JHH-5317</strain>
    </source>
</reference>
<dbReference type="Pfam" id="PF20416">
    <property type="entry name" value="UTP20"/>
    <property type="match status" value="1"/>
</dbReference>
<dbReference type="InterPro" id="IPR016024">
    <property type="entry name" value="ARM-type_fold"/>
</dbReference>